<keyword evidence="5" id="KW-0408">Iron</keyword>
<dbReference type="PROSITE" id="PS51296">
    <property type="entry name" value="RIESKE"/>
    <property type="match status" value="1"/>
</dbReference>
<proteinExistence type="inferred from homology"/>
<accession>A0A1I4YFL2</accession>
<evidence type="ECO:0000313" key="9">
    <source>
        <dbReference type="Proteomes" id="UP000199149"/>
    </source>
</evidence>
<evidence type="ECO:0000259" key="7">
    <source>
        <dbReference type="PROSITE" id="PS51296"/>
    </source>
</evidence>
<evidence type="ECO:0000256" key="1">
    <source>
        <dbReference type="ARBA" id="ARBA00008751"/>
    </source>
</evidence>
<dbReference type="EMBL" id="FOUZ01000011">
    <property type="protein sequence ID" value="SFN36825.1"/>
    <property type="molecule type" value="Genomic_DNA"/>
</dbReference>
<dbReference type="GO" id="GO:0051537">
    <property type="term" value="F:2 iron, 2 sulfur cluster binding"/>
    <property type="evidence" value="ECO:0007669"/>
    <property type="project" value="UniProtKB-KW"/>
</dbReference>
<dbReference type="SUPFAM" id="SSF55961">
    <property type="entry name" value="Bet v1-like"/>
    <property type="match status" value="1"/>
</dbReference>
<dbReference type="GO" id="GO:0005506">
    <property type="term" value="F:iron ion binding"/>
    <property type="evidence" value="ECO:0007669"/>
    <property type="project" value="InterPro"/>
</dbReference>
<dbReference type="RefSeq" id="WP_092908757.1">
    <property type="nucleotide sequence ID" value="NZ_FOUZ01000011.1"/>
</dbReference>
<dbReference type="Gene3D" id="2.102.10.10">
    <property type="entry name" value="Rieske [2Fe-2S] iron-sulphur domain"/>
    <property type="match status" value="1"/>
</dbReference>
<dbReference type="InterPro" id="IPR015879">
    <property type="entry name" value="Ring_hydroxy_dOase_asu_C_dom"/>
</dbReference>
<keyword evidence="4" id="KW-0560">Oxidoreductase</keyword>
<evidence type="ECO:0000256" key="4">
    <source>
        <dbReference type="ARBA" id="ARBA00023002"/>
    </source>
</evidence>
<dbReference type="CDD" id="cd08879">
    <property type="entry name" value="RHO_alpha_C_AntDO-like"/>
    <property type="match status" value="1"/>
</dbReference>
<keyword evidence="3" id="KW-0479">Metal-binding</keyword>
<dbReference type="OrthoDB" id="9800776at2"/>
<dbReference type="InterPro" id="IPR036922">
    <property type="entry name" value="Rieske_2Fe-2S_sf"/>
</dbReference>
<organism evidence="8 9">
    <name type="scientific">Algoriella xinjiangensis</name>
    <dbReference type="NCBI Taxonomy" id="684065"/>
    <lineage>
        <taxon>Bacteria</taxon>
        <taxon>Pseudomonadati</taxon>
        <taxon>Bacteroidota</taxon>
        <taxon>Flavobacteriia</taxon>
        <taxon>Flavobacteriales</taxon>
        <taxon>Weeksellaceae</taxon>
        <taxon>Algoriella</taxon>
    </lineage>
</organism>
<feature type="domain" description="Rieske" evidence="7">
    <location>
        <begin position="46"/>
        <end position="147"/>
    </location>
</feature>
<dbReference type="Pfam" id="PF00848">
    <property type="entry name" value="Ring_hydroxyl_A"/>
    <property type="match status" value="1"/>
</dbReference>
<keyword evidence="2" id="KW-0001">2Fe-2S</keyword>
<keyword evidence="8" id="KW-0223">Dioxygenase</keyword>
<evidence type="ECO:0000313" key="8">
    <source>
        <dbReference type="EMBL" id="SFN36825.1"/>
    </source>
</evidence>
<dbReference type="PRINTS" id="PR00090">
    <property type="entry name" value="RNGDIOXGNASE"/>
</dbReference>
<keyword evidence="9" id="KW-1185">Reference proteome</keyword>
<dbReference type="Pfam" id="PF00355">
    <property type="entry name" value="Rieske"/>
    <property type="match status" value="1"/>
</dbReference>
<dbReference type="AlphaFoldDB" id="A0A1I4YFL2"/>
<dbReference type="STRING" id="684065.SAMN05421738_11133"/>
<dbReference type="SUPFAM" id="SSF50022">
    <property type="entry name" value="ISP domain"/>
    <property type="match status" value="1"/>
</dbReference>
<dbReference type="GO" id="GO:0051213">
    <property type="term" value="F:dioxygenase activity"/>
    <property type="evidence" value="ECO:0007669"/>
    <property type="project" value="UniProtKB-KW"/>
</dbReference>
<gene>
    <name evidence="8" type="ORF">SAMN05421738_11133</name>
</gene>
<sequence>MSITKEYIEQMLIHDKENGIYQHNRASFTNQEIFDLEMKYIFEGNWVFLAHESQIPNINDYFTTTIGKQSVVITKNKEGILTALINSCTHKGAQLCRHKKGNKSSFTCPFHGWTFNNSGKLLKVKDAKTGGYPDQFNCEGSHDLVKVARFENYRGFLFGSLNPDVSSLEDYLGDTKTIIDHIVDQAPDGLEILNGSSSYIYKGNWKLQMENGADGYHVSSVHWNYVATMGRRNYEKDSTKAVDANGWSKSVAGVYGFENGHMLLWTNKINPEVSPIFKQKERLEQEFGEDKASFMVNMTRNLAIYPNLYIMDQFSTQIRIIRPISVNETEIIIYCFAPINEPAEDRATRIRQYEDFFNVTGMGTPDDLEEFRSCQVAYKSTELKHNDMSRGAKHWIYGADEQAENMGINPLVSGIKSEDEGLFITQHEFWKDSLIKGITQNESKEVTI</sequence>
<dbReference type="InterPro" id="IPR001663">
    <property type="entry name" value="Rng_hydr_dOase-A"/>
</dbReference>
<dbReference type="Proteomes" id="UP000199149">
    <property type="component" value="Unassembled WGS sequence"/>
</dbReference>
<reference evidence="9" key="1">
    <citation type="submission" date="2016-10" db="EMBL/GenBank/DDBJ databases">
        <authorList>
            <person name="Varghese N."/>
            <person name="Submissions S."/>
        </authorList>
    </citation>
    <scope>NUCLEOTIDE SEQUENCE [LARGE SCALE GENOMIC DNA]</scope>
    <source>
        <strain evidence="9">XJ109</strain>
    </source>
</reference>
<evidence type="ECO:0000256" key="5">
    <source>
        <dbReference type="ARBA" id="ARBA00023004"/>
    </source>
</evidence>
<keyword evidence="6" id="KW-0411">Iron-sulfur</keyword>
<dbReference type="PANTHER" id="PTHR43756:SF1">
    <property type="entry name" value="3-PHENYLPROPIONATE_CINNAMIC ACID DIOXYGENASE SUBUNIT ALPHA"/>
    <property type="match status" value="1"/>
</dbReference>
<protein>
    <submittedName>
        <fullName evidence="8">Benzoate/toluate 1,2-dioxygenase alpha subunit</fullName>
    </submittedName>
</protein>
<name>A0A1I4YFL2_9FLAO</name>
<dbReference type="PANTHER" id="PTHR43756">
    <property type="entry name" value="CHOLINE MONOOXYGENASE, CHLOROPLASTIC"/>
    <property type="match status" value="1"/>
</dbReference>
<dbReference type="InterPro" id="IPR017941">
    <property type="entry name" value="Rieske_2Fe-2S"/>
</dbReference>
<evidence type="ECO:0000256" key="2">
    <source>
        <dbReference type="ARBA" id="ARBA00022714"/>
    </source>
</evidence>
<comment type="similarity">
    <text evidence="1">Belongs to the bacterial ring-hydroxylating dioxygenase alpha subunit family.</text>
</comment>
<evidence type="ECO:0000256" key="6">
    <source>
        <dbReference type="ARBA" id="ARBA00023014"/>
    </source>
</evidence>
<dbReference type="Gene3D" id="3.90.380.10">
    <property type="entry name" value="Naphthalene 1,2-dioxygenase Alpha Subunit, Chain A, domain 1"/>
    <property type="match status" value="1"/>
</dbReference>
<evidence type="ECO:0000256" key="3">
    <source>
        <dbReference type="ARBA" id="ARBA00022723"/>
    </source>
</evidence>